<evidence type="ECO:0000256" key="5">
    <source>
        <dbReference type="ARBA" id="ARBA00023186"/>
    </source>
</evidence>
<protein>
    <recommendedName>
        <fullName evidence="3">FAD assembly factor SdhE</fullName>
    </recommendedName>
</protein>
<organism evidence="6 7">
    <name type="scientific">Novimethylophilus kurashikiensis</name>
    <dbReference type="NCBI Taxonomy" id="1825523"/>
    <lineage>
        <taxon>Bacteria</taxon>
        <taxon>Pseudomonadati</taxon>
        <taxon>Pseudomonadota</taxon>
        <taxon>Betaproteobacteria</taxon>
        <taxon>Nitrosomonadales</taxon>
        <taxon>Methylophilaceae</taxon>
        <taxon>Novimethylophilus</taxon>
    </lineage>
</organism>
<dbReference type="Gene3D" id="1.10.150.250">
    <property type="entry name" value="Flavinator of succinate dehydrogenase"/>
    <property type="match status" value="1"/>
</dbReference>
<dbReference type="InterPro" id="IPR036714">
    <property type="entry name" value="SDH_sf"/>
</dbReference>
<dbReference type="InterPro" id="IPR050531">
    <property type="entry name" value="SdhE_FAD_assembly_factor"/>
</dbReference>
<keyword evidence="5" id="KW-0143">Chaperone</keyword>
<evidence type="ECO:0000256" key="1">
    <source>
        <dbReference type="ARBA" id="ARBA00004496"/>
    </source>
</evidence>
<reference evidence="6 7" key="1">
    <citation type="journal article" date="2018" name="Environ. Microbiol.">
        <title>Isolation and genomic characterization of Novimethylophilus kurashikiensis gen. nov. sp. nov., a new lanthanide-dependent methylotrophic species of Methylophilaceae.</title>
        <authorList>
            <person name="Lv H."/>
            <person name="Sahin N."/>
            <person name="Tani A."/>
        </authorList>
    </citation>
    <scope>NUCLEOTIDE SEQUENCE [LARGE SCALE GENOMIC DNA]</scope>
    <source>
        <strain evidence="6 7">La2-4</strain>
    </source>
</reference>
<evidence type="ECO:0000313" key="6">
    <source>
        <dbReference type="EMBL" id="GBG14626.1"/>
    </source>
</evidence>
<dbReference type="InterPro" id="IPR005631">
    <property type="entry name" value="SDH"/>
</dbReference>
<keyword evidence="4" id="KW-0963">Cytoplasm</keyword>
<gene>
    <name evidence="6" type="primary">cptB</name>
    <name evidence="6" type="ORF">NMK_2225</name>
</gene>
<dbReference type="PANTHER" id="PTHR39585">
    <property type="entry name" value="FAD ASSEMBLY FACTOR SDHE"/>
    <property type="match status" value="1"/>
</dbReference>
<proteinExistence type="inferred from homology"/>
<dbReference type="GO" id="GO:0005737">
    <property type="term" value="C:cytoplasm"/>
    <property type="evidence" value="ECO:0007669"/>
    <property type="project" value="UniProtKB-SubCell"/>
</dbReference>
<evidence type="ECO:0000313" key="7">
    <source>
        <dbReference type="Proteomes" id="UP000245081"/>
    </source>
</evidence>
<evidence type="ECO:0000256" key="2">
    <source>
        <dbReference type="ARBA" id="ARBA00008571"/>
    </source>
</evidence>
<sequence>MSAESRRILWRCRRGLLEMDLVLELFIEKHFEALTAAQLKTLDTMLGYTDNELWDLVTYRAETDDTDMQALLGMMRGAASLRIDERETAGHEH</sequence>
<comment type="subcellular location">
    <subcellularLocation>
        <location evidence="1">Cytoplasm</location>
    </subcellularLocation>
</comment>
<dbReference type="Pfam" id="PF03937">
    <property type="entry name" value="Sdh5"/>
    <property type="match status" value="1"/>
</dbReference>
<dbReference type="EMBL" id="BDOQ01000009">
    <property type="protein sequence ID" value="GBG14626.1"/>
    <property type="molecule type" value="Genomic_DNA"/>
</dbReference>
<dbReference type="Proteomes" id="UP000245081">
    <property type="component" value="Unassembled WGS sequence"/>
</dbReference>
<comment type="similarity">
    <text evidence="2">Belongs to the SdhE FAD assembly factor family.</text>
</comment>
<evidence type="ECO:0000256" key="3">
    <source>
        <dbReference type="ARBA" id="ARBA00019418"/>
    </source>
</evidence>
<dbReference type="RefSeq" id="WP_109015816.1">
    <property type="nucleotide sequence ID" value="NZ_BDOQ01000009.1"/>
</dbReference>
<name>A0A2R5F8S1_9PROT</name>
<keyword evidence="7" id="KW-1185">Reference proteome</keyword>
<dbReference type="PANTHER" id="PTHR39585:SF1">
    <property type="entry name" value="FAD ASSEMBLY FACTOR SDHE"/>
    <property type="match status" value="1"/>
</dbReference>
<dbReference type="OrthoDB" id="9180899at2"/>
<comment type="caution">
    <text evidence="6">The sequence shown here is derived from an EMBL/GenBank/DDBJ whole genome shotgun (WGS) entry which is preliminary data.</text>
</comment>
<evidence type="ECO:0000256" key="4">
    <source>
        <dbReference type="ARBA" id="ARBA00022490"/>
    </source>
</evidence>
<dbReference type="AlphaFoldDB" id="A0A2R5F8S1"/>
<accession>A0A2R5F8S1</accession>
<dbReference type="SUPFAM" id="SSF109910">
    <property type="entry name" value="YgfY-like"/>
    <property type="match status" value="1"/>
</dbReference>